<organism evidence="2 3">
    <name type="scientific">Thermoanaerobacterium butyriciformans</name>
    <dbReference type="NCBI Taxonomy" id="1702242"/>
    <lineage>
        <taxon>Bacteria</taxon>
        <taxon>Bacillati</taxon>
        <taxon>Bacillota</taxon>
        <taxon>Clostridia</taxon>
        <taxon>Thermoanaerobacterales</taxon>
        <taxon>Thermoanaerobacteraceae</taxon>
        <taxon>Thermoanaerobacterium</taxon>
    </lineage>
</organism>
<dbReference type="RefSeq" id="WP_209453286.1">
    <property type="nucleotide sequence ID" value="NZ_JAGGLT010000007.1"/>
</dbReference>
<feature type="region of interest" description="Disordered" evidence="1">
    <location>
        <begin position="43"/>
        <end position="71"/>
    </location>
</feature>
<dbReference type="EMBL" id="JAGGLT010000007">
    <property type="protein sequence ID" value="MBP2071366.1"/>
    <property type="molecule type" value="Genomic_DNA"/>
</dbReference>
<name>A0ABS4NCH1_9THEO</name>
<keyword evidence="3" id="KW-1185">Reference proteome</keyword>
<evidence type="ECO:0000313" key="3">
    <source>
        <dbReference type="Proteomes" id="UP001166402"/>
    </source>
</evidence>
<proteinExistence type="predicted"/>
<dbReference type="Gene3D" id="1.10.10.60">
    <property type="entry name" value="Homeodomain-like"/>
    <property type="match status" value="1"/>
</dbReference>
<evidence type="ECO:0000313" key="2">
    <source>
        <dbReference type="EMBL" id="MBP2071366.1"/>
    </source>
</evidence>
<protein>
    <submittedName>
        <fullName evidence="2">Transposase-like protein</fullName>
    </submittedName>
</protein>
<accession>A0ABS4NCH1</accession>
<evidence type="ECO:0000256" key="1">
    <source>
        <dbReference type="SAM" id="MobiDB-lite"/>
    </source>
</evidence>
<comment type="caution">
    <text evidence="2">The sequence shown here is derived from an EMBL/GenBank/DDBJ whole genome shotgun (WGS) entry which is preliminary data.</text>
</comment>
<dbReference type="Proteomes" id="UP001166402">
    <property type="component" value="Unassembled WGS sequence"/>
</dbReference>
<dbReference type="InterPro" id="IPR009057">
    <property type="entry name" value="Homeodomain-like_sf"/>
</dbReference>
<feature type="compositionally biased region" description="Basic residues" evidence="1">
    <location>
        <begin position="48"/>
        <end position="57"/>
    </location>
</feature>
<sequence>MCDKDKVYALYFLEKMTCTEIAREIGVTKQAVSKILKQFPEYAEEKERKKKENKVRHNKETGEYVKQKRMKEREEEEGLIAGMMELQRQNAMSMSKKSTLSDDALVRSCINHYKYEPKNERIVFVEDFGRKPADLPKSVSVHKTVLNEFRLYSQKIENEKWMSETEEKALSK</sequence>
<reference evidence="2" key="1">
    <citation type="submission" date="2021-03" db="EMBL/GenBank/DDBJ databases">
        <title>Genomic Encyclopedia of Type Strains, Phase IV (KMG-IV): sequencing the most valuable type-strain genomes for metagenomic binning, comparative biology and taxonomic classification.</title>
        <authorList>
            <person name="Goeker M."/>
        </authorList>
    </citation>
    <scope>NUCLEOTIDE SEQUENCE</scope>
    <source>
        <strain evidence="2">DSM 101588</strain>
    </source>
</reference>
<dbReference type="SUPFAM" id="SSF46689">
    <property type="entry name" value="Homeodomain-like"/>
    <property type="match status" value="1"/>
</dbReference>
<gene>
    <name evidence="2" type="ORF">J2Z80_000880</name>
</gene>